<dbReference type="EMBL" id="JAHYIQ010000008">
    <property type="protein sequence ID" value="KAK1130066.1"/>
    <property type="molecule type" value="Genomic_DNA"/>
</dbReference>
<evidence type="ECO:0000313" key="3">
    <source>
        <dbReference type="Proteomes" id="UP001177670"/>
    </source>
</evidence>
<feature type="region of interest" description="Disordered" evidence="1">
    <location>
        <begin position="103"/>
        <end position="123"/>
    </location>
</feature>
<accession>A0AA40KRG5</accession>
<gene>
    <name evidence="2" type="ORF">K0M31_019750</name>
</gene>
<dbReference type="Proteomes" id="UP001177670">
    <property type="component" value="Unassembled WGS sequence"/>
</dbReference>
<proteinExistence type="predicted"/>
<evidence type="ECO:0000256" key="1">
    <source>
        <dbReference type="SAM" id="MobiDB-lite"/>
    </source>
</evidence>
<evidence type="ECO:0000313" key="2">
    <source>
        <dbReference type="EMBL" id="KAK1130066.1"/>
    </source>
</evidence>
<name>A0AA40KRG5_9HYME</name>
<dbReference type="AlphaFoldDB" id="A0AA40KRG5"/>
<reference evidence="2" key="1">
    <citation type="submission" date="2021-10" db="EMBL/GenBank/DDBJ databases">
        <title>Melipona bicolor Genome sequencing and assembly.</title>
        <authorList>
            <person name="Araujo N.S."/>
            <person name="Arias M.C."/>
        </authorList>
    </citation>
    <scope>NUCLEOTIDE SEQUENCE</scope>
    <source>
        <strain evidence="2">USP_2M_L1-L4_2017</strain>
        <tissue evidence="2">Whole body</tissue>
    </source>
</reference>
<keyword evidence="3" id="KW-1185">Reference proteome</keyword>
<sequence length="123" mass="14261">MQVENAAVCEKRNERFLEMEREKKERPIFVSGASPISGRFFKCDPIKRRTLRPALKTEIAFALLSDQFDAARTSASAIRLGVFSTLPIPSHWLFMNSKLTTKKERKRERKRAEDGEINPFFQL</sequence>
<comment type="caution">
    <text evidence="2">The sequence shown here is derived from an EMBL/GenBank/DDBJ whole genome shotgun (WGS) entry which is preliminary data.</text>
</comment>
<organism evidence="2 3">
    <name type="scientific">Melipona bicolor</name>
    <dbReference type="NCBI Taxonomy" id="60889"/>
    <lineage>
        <taxon>Eukaryota</taxon>
        <taxon>Metazoa</taxon>
        <taxon>Ecdysozoa</taxon>
        <taxon>Arthropoda</taxon>
        <taxon>Hexapoda</taxon>
        <taxon>Insecta</taxon>
        <taxon>Pterygota</taxon>
        <taxon>Neoptera</taxon>
        <taxon>Endopterygota</taxon>
        <taxon>Hymenoptera</taxon>
        <taxon>Apocrita</taxon>
        <taxon>Aculeata</taxon>
        <taxon>Apoidea</taxon>
        <taxon>Anthophila</taxon>
        <taxon>Apidae</taxon>
        <taxon>Melipona</taxon>
    </lineage>
</organism>
<protein>
    <submittedName>
        <fullName evidence="2">Uncharacterized protein</fullName>
    </submittedName>
</protein>